<protein>
    <recommendedName>
        <fullName evidence="4">SnoaL-like domain-containing protein</fullName>
    </recommendedName>
</protein>
<dbReference type="InterPro" id="IPR009959">
    <property type="entry name" value="Cyclase_SnoaL-like"/>
</dbReference>
<dbReference type="RefSeq" id="XP_056493950.1">
    <property type="nucleotide sequence ID" value="XM_056625368.1"/>
</dbReference>
<dbReference type="GeneID" id="81364348"/>
<comment type="caution">
    <text evidence="2">The sequence shown here is derived from an EMBL/GenBank/DDBJ whole genome shotgun (WGS) entry which is preliminary data.</text>
</comment>
<dbReference type="SUPFAM" id="SSF54427">
    <property type="entry name" value="NTF2-like"/>
    <property type="match status" value="1"/>
</dbReference>
<evidence type="ECO:0000256" key="1">
    <source>
        <dbReference type="SAM" id="MobiDB-lite"/>
    </source>
</evidence>
<evidence type="ECO:0000313" key="2">
    <source>
        <dbReference type="EMBL" id="KAJ5414104.1"/>
    </source>
</evidence>
<evidence type="ECO:0000313" key="3">
    <source>
        <dbReference type="Proteomes" id="UP001147747"/>
    </source>
</evidence>
<dbReference type="OrthoDB" id="5440at2759"/>
<dbReference type="AlphaFoldDB" id="A0A9W9WBH9"/>
<reference evidence="2" key="1">
    <citation type="submission" date="2022-12" db="EMBL/GenBank/DDBJ databases">
        <authorList>
            <person name="Petersen C."/>
        </authorList>
    </citation>
    <scope>NUCLEOTIDE SEQUENCE</scope>
    <source>
        <strain evidence="2">IBT 29677</strain>
    </source>
</reference>
<dbReference type="EMBL" id="JAPZBU010000003">
    <property type="protein sequence ID" value="KAJ5414104.1"/>
    <property type="molecule type" value="Genomic_DNA"/>
</dbReference>
<accession>A0A9W9WBH9</accession>
<name>A0A9W9WBH9_9EURO</name>
<organism evidence="2 3">
    <name type="scientific">Penicillium cosmopolitanum</name>
    <dbReference type="NCBI Taxonomy" id="1131564"/>
    <lineage>
        <taxon>Eukaryota</taxon>
        <taxon>Fungi</taxon>
        <taxon>Dikarya</taxon>
        <taxon>Ascomycota</taxon>
        <taxon>Pezizomycotina</taxon>
        <taxon>Eurotiomycetes</taxon>
        <taxon>Eurotiomycetidae</taxon>
        <taxon>Eurotiales</taxon>
        <taxon>Aspergillaceae</taxon>
        <taxon>Penicillium</taxon>
    </lineage>
</organism>
<dbReference type="PANTHER" id="PTHR38436">
    <property type="entry name" value="POLYKETIDE CYCLASE SNOAL-LIKE DOMAIN"/>
    <property type="match status" value="1"/>
</dbReference>
<feature type="region of interest" description="Disordered" evidence="1">
    <location>
        <begin position="267"/>
        <end position="287"/>
    </location>
</feature>
<reference evidence="2" key="2">
    <citation type="journal article" date="2023" name="IMA Fungus">
        <title>Comparative genomic study of the Penicillium genus elucidates a diverse pangenome and 15 lateral gene transfer events.</title>
        <authorList>
            <person name="Petersen C."/>
            <person name="Sorensen T."/>
            <person name="Nielsen M.R."/>
            <person name="Sondergaard T.E."/>
            <person name="Sorensen J.L."/>
            <person name="Fitzpatrick D.A."/>
            <person name="Frisvad J.C."/>
            <person name="Nielsen K.L."/>
        </authorList>
    </citation>
    <scope>NUCLEOTIDE SEQUENCE</scope>
    <source>
        <strain evidence="2">IBT 29677</strain>
    </source>
</reference>
<keyword evidence="3" id="KW-1185">Reference proteome</keyword>
<dbReference type="Gene3D" id="3.10.450.50">
    <property type="match status" value="1"/>
</dbReference>
<feature type="compositionally biased region" description="Gly residues" evidence="1">
    <location>
        <begin position="272"/>
        <end position="284"/>
    </location>
</feature>
<feature type="region of interest" description="Disordered" evidence="1">
    <location>
        <begin position="1"/>
        <end position="73"/>
    </location>
</feature>
<dbReference type="Proteomes" id="UP001147747">
    <property type="component" value="Unassembled WGS sequence"/>
</dbReference>
<dbReference type="GO" id="GO:0030638">
    <property type="term" value="P:polyketide metabolic process"/>
    <property type="evidence" value="ECO:0007669"/>
    <property type="project" value="InterPro"/>
</dbReference>
<evidence type="ECO:0008006" key="4">
    <source>
        <dbReference type="Google" id="ProtNLM"/>
    </source>
</evidence>
<dbReference type="InterPro" id="IPR032710">
    <property type="entry name" value="NTF2-like_dom_sf"/>
</dbReference>
<feature type="compositionally biased region" description="Polar residues" evidence="1">
    <location>
        <begin position="12"/>
        <end position="28"/>
    </location>
</feature>
<dbReference type="PANTHER" id="PTHR38436:SF3">
    <property type="entry name" value="CARBOXYMETHYLENEBUTENOLIDASE-RELATED"/>
    <property type="match status" value="1"/>
</dbReference>
<proteinExistence type="predicted"/>
<gene>
    <name evidence="2" type="ORF">N7509_000731</name>
</gene>
<sequence>MVNVFRRLTGRALSSNSNTPQDDQQTTAAKIPGSRPRSGSLPARSSSHGHIRRSQSVSSNKRFRRAPAEEPSPRHLILISDTPEIDERILHRYQAEGFDVSYLPFSCSEDPERDRKHLDNAVHLREDELEAGERYAIVAYNRPAYYLLASHHLIASNTNPFPRLVALIAYYPLTSTAALPHHPYNTENCVPACCDTSSIFDPGPTTTYLPIQIHIPGPKTDPETLWPWITISSSEGDVTYKKRHRCYVYTYPDAGFRFAEREFATARKTGDSGSGSGSGSGAGTGAVIKGHNVTEEDTVCERLAWSRALACLRRAFGVGGNWAVVDIETVWERYWALLLEELGRKEGRVSDCGLSGDALSEAILELISNGDADGHEGEVGVECIPTKAGGSGVNSLRSFFSHIFLPAGPVNQHLRLLSRTVGADRIVDEISFSFSHTAEVPWLLPGVQTTNRDIKVTIVVVASFCADKIVHQSLYWDQADVLVQAGILDPTLVPQSR</sequence>